<keyword evidence="4 9" id="KW-0808">Transferase</keyword>
<dbReference type="GO" id="GO:0019354">
    <property type="term" value="P:siroheme biosynthetic process"/>
    <property type="evidence" value="ECO:0007669"/>
    <property type="project" value="InterPro"/>
</dbReference>
<evidence type="ECO:0000256" key="2">
    <source>
        <dbReference type="ARBA" id="ARBA00012162"/>
    </source>
</evidence>
<dbReference type="InterPro" id="IPR014777">
    <property type="entry name" value="4pyrrole_Mease_sub1"/>
</dbReference>
<feature type="domain" description="Tetrapyrrole methylase" evidence="8">
    <location>
        <begin position="8"/>
        <end position="216"/>
    </location>
</feature>
<gene>
    <name evidence="9" type="ORF">C8P67_101132</name>
</gene>
<dbReference type="AlphaFoldDB" id="A0A3E0ETX7"/>
<sequence length="270" mass="29254">MTTANKPKLTIVGAGPGDLELITLKAVKALENADVVLYDALVNEELLQYAKQAEIIFVGKRFGCHAYSQDQINDLIVSMAKSKGHVVRLKGGDPFVFGRGSEEIDFASQFGIETAIVPGISSAMGVPASNGISLTQRKVAESFWVITGTTSEHKLSKDVSLASQSSATVVILMGMNKLDEIVALYQNNRNDDLPIAIIQNGTKTTQKKVIGTISTITKLVEENQIASPAIIVIGEVVKNASKLTSYMEEELCFDSFLEEEFILQNLDEVI</sequence>
<evidence type="ECO:0000256" key="6">
    <source>
        <dbReference type="ARBA" id="ARBA00023244"/>
    </source>
</evidence>
<dbReference type="PANTHER" id="PTHR45790">
    <property type="entry name" value="SIROHEME SYNTHASE-RELATED"/>
    <property type="match status" value="1"/>
</dbReference>
<dbReference type="EC" id="2.1.1.107" evidence="2"/>
<dbReference type="SUPFAM" id="SSF53790">
    <property type="entry name" value="Tetrapyrrole methylase"/>
    <property type="match status" value="1"/>
</dbReference>
<evidence type="ECO:0000313" key="9">
    <source>
        <dbReference type="EMBL" id="REH01653.1"/>
    </source>
</evidence>
<reference evidence="9 10" key="1">
    <citation type="submission" date="2018-08" db="EMBL/GenBank/DDBJ databases">
        <title>Genomic Encyclopedia of Archaeal and Bacterial Type Strains, Phase II (KMG-II): from individual species to whole genera.</title>
        <authorList>
            <person name="Goeker M."/>
        </authorList>
    </citation>
    <scope>NUCLEOTIDE SEQUENCE [LARGE SCALE GENOMIC DNA]</scope>
    <source>
        <strain evidence="9 10">DSM 100880</strain>
    </source>
</reference>
<dbReference type="OrthoDB" id="9815856at2"/>
<dbReference type="InterPro" id="IPR014776">
    <property type="entry name" value="4pyrrole_Mease_sub2"/>
</dbReference>
<dbReference type="GO" id="GO:0004851">
    <property type="term" value="F:uroporphyrin-III C-methyltransferase activity"/>
    <property type="evidence" value="ECO:0007669"/>
    <property type="project" value="UniProtKB-EC"/>
</dbReference>
<dbReference type="CDD" id="cd11642">
    <property type="entry name" value="SUMT"/>
    <property type="match status" value="1"/>
</dbReference>
<name>A0A3E0ETX7_9FLAO</name>
<dbReference type="EMBL" id="QUNI01000001">
    <property type="protein sequence ID" value="REH01653.1"/>
    <property type="molecule type" value="Genomic_DNA"/>
</dbReference>
<dbReference type="NCBIfam" id="TIGR01469">
    <property type="entry name" value="cobA_cysG_Cterm"/>
    <property type="match status" value="1"/>
</dbReference>
<dbReference type="GO" id="GO:0032259">
    <property type="term" value="P:methylation"/>
    <property type="evidence" value="ECO:0007669"/>
    <property type="project" value="UniProtKB-KW"/>
</dbReference>
<dbReference type="InterPro" id="IPR035996">
    <property type="entry name" value="4pyrrol_Methylase_sf"/>
</dbReference>
<keyword evidence="10" id="KW-1185">Reference proteome</keyword>
<dbReference type="InterPro" id="IPR003043">
    <property type="entry name" value="Uropor_MeTrfase_CS"/>
</dbReference>
<comment type="caution">
    <text evidence="9">The sequence shown here is derived from an EMBL/GenBank/DDBJ whole genome shotgun (WGS) entry which is preliminary data.</text>
</comment>
<dbReference type="InterPro" id="IPR050161">
    <property type="entry name" value="Siro_Cobalamin_biosynth"/>
</dbReference>
<dbReference type="FunFam" id="3.40.1010.10:FF:000001">
    <property type="entry name" value="Siroheme synthase"/>
    <property type="match status" value="1"/>
</dbReference>
<keyword evidence="3 9" id="KW-0489">Methyltransferase</keyword>
<evidence type="ECO:0000256" key="7">
    <source>
        <dbReference type="ARBA" id="ARBA00025705"/>
    </source>
</evidence>
<comment type="pathway">
    <text evidence="7">Porphyrin-containing compound metabolism; siroheme biosynthesis; precorrin-2 from uroporphyrinogen III: step 1/1.</text>
</comment>
<evidence type="ECO:0000256" key="3">
    <source>
        <dbReference type="ARBA" id="ARBA00022603"/>
    </source>
</evidence>
<dbReference type="Proteomes" id="UP000257136">
    <property type="component" value="Unassembled WGS sequence"/>
</dbReference>
<dbReference type="PANTHER" id="PTHR45790:SF3">
    <property type="entry name" value="S-ADENOSYL-L-METHIONINE-DEPENDENT UROPORPHYRINOGEN III METHYLTRANSFERASE, CHLOROPLASTIC"/>
    <property type="match status" value="1"/>
</dbReference>
<evidence type="ECO:0000256" key="4">
    <source>
        <dbReference type="ARBA" id="ARBA00022679"/>
    </source>
</evidence>
<proteinExistence type="inferred from homology"/>
<dbReference type="Pfam" id="PF00590">
    <property type="entry name" value="TP_methylase"/>
    <property type="match status" value="1"/>
</dbReference>
<evidence type="ECO:0000256" key="1">
    <source>
        <dbReference type="ARBA" id="ARBA00005879"/>
    </source>
</evidence>
<comment type="similarity">
    <text evidence="1">Belongs to the precorrin methyltransferase family.</text>
</comment>
<dbReference type="InterPro" id="IPR000878">
    <property type="entry name" value="4pyrrol_Mease"/>
</dbReference>
<evidence type="ECO:0000256" key="5">
    <source>
        <dbReference type="ARBA" id="ARBA00022691"/>
    </source>
</evidence>
<dbReference type="Gene3D" id="3.30.950.10">
    <property type="entry name" value="Methyltransferase, Cobalt-precorrin-4 Transmethylase, Domain 2"/>
    <property type="match status" value="1"/>
</dbReference>
<dbReference type="RefSeq" id="WP_115809327.1">
    <property type="nucleotide sequence ID" value="NZ_QUNI01000001.1"/>
</dbReference>
<accession>A0A3E0ETX7</accession>
<organism evidence="9 10">
    <name type="scientific">Flavobacterium aquicola</name>
    <dbReference type="NCBI Taxonomy" id="1682742"/>
    <lineage>
        <taxon>Bacteria</taxon>
        <taxon>Pseudomonadati</taxon>
        <taxon>Bacteroidota</taxon>
        <taxon>Flavobacteriia</taxon>
        <taxon>Flavobacteriales</taxon>
        <taxon>Flavobacteriaceae</taxon>
        <taxon>Flavobacterium</taxon>
    </lineage>
</organism>
<dbReference type="Gene3D" id="3.40.1010.10">
    <property type="entry name" value="Cobalt-precorrin-4 Transmethylase, Domain 1"/>
    <property type="match status" value="1"/>
</dbReference>
<dbReference type="PROSITE" id="PS00839">
    <property type="entry name" value="SUMT_1"/>
    <property type="match status" value="1"/>
</dbReference>
<keyword evidence="5" id="KW-0949">S-adenosyl-L-methionine</keyword>
<dbReference type="InterPro" id="IPR006366">
    <property type="entry name" value="CobA/CysG_C"/>
</dbReference>
<dbReference type="NCBIfam" id="NF004790">
    <property type="entry name" value="PRK06136.1"/>
    <property type="match status" value="1"/>
</dbReference>
<evidence type="ECO:0000259" key="8">
    <source>
        <dbReference type="Pfam" id="PF00590"/>
    </source>
</evidence>
<protein>
    <recommendedName>
        <fullName evidence="2">uroporphyrinogen-III C-methyltransferase</fullName>
        <ecNumber evidence="2">2.1.1.107</ecNumber>
    </recommendedName>
</protein>
<keyword evidence="6" id="KW-0627">Porphyrin biosynthesis</keyword>
<evidence type="ECO:0000313" key="10">
    <source>
        <dbReference type="Proteomes" id="UP000257136"/>
    </source>
</evidence>